<keyword evidence="2" id="KW-1185">Reference proteome</keyword>
<protein>
    <submittedName>
        <fullName evidence="1">Uncharacterized protein</fullName>
    </submittedName>
</protein>
<reference evidence="1" key="1">
    <citation type="submission" date="2020-08" db="EMBL/GenBank/DDBJ databases">
        <title>Multicomponent nature underlies the extraordinary mechanical properties of spider dragline silk.</title>
        <authorList>
            <person name="Kono N."/>
            <person name="Nakamura H."/>
            <person name="Mori M."/>
            <person name="Yoshida Y."/>
            <person name="Ohtoshi R."/>
            <person name="Malay A.D."/>
            <person name="Moran D.A.P."/>
            <person name="Tomita M."/>
            <person name="Numata K."/>
            <person name="Arakawa K."/>
        </authorList>
    </citation>
    <scope>NUCLEOTIDE SEQUENCE</scope>
</reference>
<organism evidence="1 2">
    <name type="scientific">Trichonephila inaurata madagascariensis</name>
    <dbReference type="NCBI Taxonomy" id="2747483"/>
    <lineage>
        <taxon>Eukaryota</taxon>
        <taxon>Metazoa</taxon>
        <taxon>Ecdysozoa</taxon>
        <taxon>Arthropoda</taxon>
        <taxon>Chelicerata</taxon>
        <taxon>Arachnida</taxon>
        <taxon>Araneae</taxon>
        <taxon>Araneomorphae</taxon>
        <taxon>Entelegynae</taxon>
        <taxon>Araneoidea</taxon>
        <taxon>Nephilidae</taxon>
        <taxon>Trichonephila</taxon>
        <taxon>Trichonephila inaurata</taxon>
    </lineage>
</organism>
<gene>
    <name evidence="1" type="ORF">TNIN_418901</name>
</gene>
<sequence length="93" mass="11033">MRLEESRKALKFYYYGKIILLTELKPSPLKTFWYKPMLLSFPGREQSIFGLACSDCASDWTNLFRIAGVWVWVGQEEEMLSWMEKFCCLFESI</sequence>
<name>A0A8X7C571_9ARAC</name>
<proteinExistence type="predicted"/>
<evidence type="ECO:0000313" key="1">
    <source>
        <dbReference type="EMBL" id="GFY54017.1"/>
    </source>
</evidence>
<dbReference type="Proteomes" id="UP000886998">
    <property type="component" value="Unassembled WGS sequence"/>
</dbReference>
<accession>A0A8X7C571</accession>
<comment type="caution">
    <text evidence="1">The sequence shown here is derived from an EMBL/GenBank/DDBJ whole genome shotgun (WGS) entry which is preliminary data.</text>
</comment>
<evidence type="ECO:0000313" key="2">
    <source>
        <dbReference type="Proteomes" id="UP000886998"/>
    </source>
</evidence>
<dbReference type="AlphaFoldDB" id="A0A8X7C571"/>
<dbReference type="EMBL" id="BMAV01009620">
    <property type="protein sequence ID" value="GFY54017.1"/>
    <property type="molecule type" value="Genomic_DNA"/>
</dbReference>